<reference evidence="2" key="1">
    <citation type="journal article" date="2020" name="Nat. Commun.">
        <title>Genome assembly of wild tea tree DASZ reveals pedigree and selection history of tea varieties.</title>
        <authorList>
            <person name="Zhang W."/>
            <person name="Zhang Y."/>
            <person name="Qiu H."/>
            <person name="Guo Y."/>
            <person name="Wan H."/>
            <person name="Zhang X."/>
            <person name="Scossa F."/>
            <person name="Alseekh S."/>
            <person name="Zhang Q."/>
            <person name="Wang P."/>
            <person name="Xu L."/>
            <person name="Schmidt M.H."/>
            <person name="Jia X."/>
            <person name="Li D."/>
            <person name="Zhu A."/>
            <person name="Guo F."/>
            <person name="Chen W."/>
            <person name="Ni D."/>
            <person name="Usadel B."/>
            <person name="Fernie A.R."/>
            <person name="Wen W."/>
        </authorList>
    </citation>
    <scope>NUCLEOTIDE SEQUENCE [LARGE SCALE GENOMIC DNA]</scope>
    <source>
        <strain evidence="2">cv. G240</strain>
    </source>
</reference>
<dbReference type="Proteomes" id="UP000593564">
    <property type="component" value="Unassembled WGS sequence"/>
</dbReference>
<name>A0A7J7GIG5_CAMSI</name>
<gene>
    <name evidence="1" type="ORF">HYC85_023980</name>
</gene>
<evidence type="ECO:0000313" key="1">
    <source>
        <dbReference type="EMBL" id="KAF5939721.1"/>
    </source>
</evidence>
<keyword evidence="2" id="KW-1185">Reference proteome</keyword>
<proteinExistence type="predicted"/>
<reference evidence="1 2" key="2">
    <citation type="submission" date="2020-07" db="EMBL/GenBank/DDBJ databases">
        <title>Genome assembly of wild tea tree DASZ reveals pedigree and selection history of tea varieties.</title>
        <authorList>
            <person name="Zhang W."/>
        </authorList>
    </citation>
    <scope>NUCLEOTIDE SEQUENCE [LARGE SCALE GENOMIC DNA]</scope>
    <source>
        <strain evidence="2">cv. G240</strain>
        <tissue evidence="1">Leaf</tissue>
    </source>
</reference>
<comment type="caution">
    <text evidence="1">The sequence shown here is derived from an EMBL/GenBank/DDBJ whole genome shotgun (WGS) entry which is preliminary data.</text>
</comment>
<dbReference type="AlphaFoldDB" id="A0A7J7GIG5"/>
<dbReference type="EMBL" id="JACBKZ010000011">
    <property type="protein sequence ID" value="KAF5939721.1"/>
    <property type="molecule type" value="Genomic_DNA"/>
</dbReference>
<sequence>MFVHGTQKQPKCSLVEVNGFVSEFFVSNNSHPQINDISETIFGINKILQSDSFDSNILDYQEQWDEV</sequence>
<protein>
    <submittedName>
        <fullName evidence="1">Uncharacterized protein</fullName>
    </submittedName>
</protein>
<evidence type="ECO:0000313" key="2">
    <source>
        <dbReference type="Proteomes" id="UP000593564"/>
    </source>
</evidence>
<organism evidence="1 2">
    <name type="scientific">Camellia sinensis</name>
    <name type="common">Tea plant</name>
    <name type="synonym">Thea sinensis</name>
    <dbReference type="NCBI Taxonomy" id="4442"/>
    <lineage>
        <taxon>Eukaryota</taxon>
        <taxon>Viridiplantae</taxon>
        <taxon>Streptophyta</taxon>
        <taxon>Embryophyta</taxon>
        <taxon>Tracheophyta</taxon>
        <taxon>Spermatophyta</taxon>
        <taxon>Magnoliopsida</taxon>
        <taxon>eudicotyledons</taxon>
        <taxon>Gunneridae</taxon>
        <taxon>Pentapetalae</taxon>
        <taxon>asterids</taxon>
        <taxon>Ericales</taxon>
        <taxon>Theaceae</taxon>
        <taxon>Camellia</taxon>
    </lineage>
</organism>
<accession>A0A7J7GIG5</accession>